<evidence type="ECO:0000256" key="13">
    <source>
        <dbReference type="HAMAP-Rule" id="MF_01451"/>
    </source>
</evidence>
<protein>
    <recommendedName>
        <fullName evidence="13">ATP-dependent helicase/nuclease subunit A</fullName>
        <ecNumber evidence="13">3.1.-.-</ecNumber>
        <ecNumber evidence="13">5.6.2.4</ecNumber>
    </recommendedName>
    <alternativeName>
        <fullName evidence="13">ATP-dependent helicase/nuclease AddA</fullName>
    </alternativeName>
    <alternativeName>
        <fullName evidence="13">DNA 3'-5' helicase AddA</fullName>
    </alternativeName>
</protein>
<evidence type="ECO:0000313" key="18">
    <source>
        <dbReference type="Proteomes" id="UP000190328"/>
    </source>
</evidence>
<evidence type="ECO:0000256" key="14">
    <source>
        <dbReference type="PROSITE-ProRule" id="PRU00560"/>
    </source>
</evidence>
<evidence type="ECO:0000256" key="4">
    <source>
        <dbReference type="ARBA" id="ARBA00022801"/>
    </source>
</evidence>
<keyword evidence="6 13" id="KW-0269">Exonuclease</keyword>
<evidence type="ECO:0000256" key="10">
    <source>
        <dbReference type="ARBA" id="ARBA00023235"/>
    </source>
</evidence>
<dbReference type="STRING" id="263852.SAMN02745116_00956"/>
<evidence type="ECO:0000256" key="3">
    <source>
        <dbReference type="ARBA" id="ARBA00022763"/>
    </source>
</evidence>
<comment type="catalytic activity">
    <reaction evidence="11 13">
        <text>Couples ATP hydrolysis with the unwinding of duplex DNA by translocating in the 3'-5' direction.</text>
        <dbReference type="EC" id="5.6.2.4"/>
    </reaction>
</comment>
<dbReference type="SUPFAM" id="SSF52540">
    <property type="entry name" value="P-loop containing nucleoside triphosphate hydrolases"/>
    <property type="match status" value="1"/>
</dbReference>
<keyword evidence="10 13" id="KW-0413">Isomerase</keyword>
<dbReference type="Proteomes" id="UP000190328">
    <property type="component" value="Unassembled WGS sequence"/>
</dbReference>
<evidence type="ECO:0000256" key="12">
    <source>
        <dbReference type="ARBA" id="ARBA00048988"/>
    </source>
</evidence>
<feature type="domain" description="UvrD-like helicase C-terminal" evidence="16">
    <location>
        <begin position="515"/>
        <end position="802"/>
    </location>
</feature>
<dbReference type="InterPro" id="IPR000212">
    <property type="entry name" value="DNA_helicase_UvrD/REP"/>
</dbReference>
<keyword evidence="9 13" id="KW-0234">DNA repair</keyword>
<dbReference type="SUPFAM" id="SSF52980">
    <property type="entry name" value="Restriction endonuclease-like"/>
    <property type="match status" value="1"/>
</dbReference>
<reference evidence="17 18" key="1">
    <citation type="submission" date="2017-02" db="EMBL/GenBank/DDBJ databases">
        <authorList>
            <person name="Peterson S.W."/>
        </authorList>
    </citation>
    <scope>NUCLEOTIDE SEQUENCE [LARGE SCALE GENOMIC DNA]</scope>
    <source>
        <strain evidence="17 18">ATCC BAA-1030</strain>
    </source>
</reference>
<keyword evidence="2 13" id="KW-0547">Nucleotide-binding</keyword>
<evidence type="ECO:0000259" key="16">
    <source>
        <dbReference type="PROSITE" id="PS51217"/>
    </source>
</evidence>
<dbReference type="GO" id="GO:0003690">
    <property type="term" value="F:double-stranded DNA binding"/>
    <property type="evidence" value="ECO:0007669"/>
    <property type="project" value="UniProtKB-UniRule"/>
</dbReference>
<comment type="subunit">
    <text evidence="13">Heterodimer of AddA and AddB/RexB.</text>
</comment>
<organism evidence="17 18">
    <name type="scientific">Pilibacter termitis</name>
    <dbReference type="NCBI Taxonomy" id="263852"/>
    <lineage>
        <taxon>Bacteria</taxon>
        <taxon>Bacillati</taxon>
        <taxon>Bacillota</taxon>
        <taxon>Bacilli</taxon>
        <taxon>Lactobacillales</taxon>
        <taxon>Enterococcaceae</taxon>
        <taxon>Pilibacter</taxon>
    </lineage>
</organism>
<dbReference type="GO" id="GO:0000724">
    <property type="term" value="P:double-strand break repair via homologous recombination"/>
    <property type="evidence" value="ECO:0007669"/>
    <property type="project" value="UniProtKB-UniRule"/>
</dbReference>
<name>A0A1T4M5T4_9ENTE</name>
<comment type="cofactor">
    <cofactor evidence="13">
        <name>Mg(2+)</name>
        <dbReference type="ChEBI" id="CHEBI:18420"/>
    </cofactor>
</comment>
<comment type="catalytic activity">
    <reaction evidence="12 13">
        <text>ATP + H2O = ADP + phosphate + H(+)</text>
        <dbReference type="Rhea" id="RHEA:13065"/>
        <dbReference type="ChEBI" id="CHEBI:15377"/>
        <dbReference type="ChEBI" id="CHEBI:15378"/>
        <dbReference type="ChEBI" id="CHEBI:30616"/>
        <dbReference type="ChEBI" id="CHEBI:43474"/>
        <dbReference type="ChEBI" id="CHEBI:456216"/>
        <dbReference type="EC" id="5.6.2.4"/>
    </reaction>
</comment>
<dbReference type="InterPro" id="IPR014152">
    <property type="entry name" value="AddA"/>
</dbReference>
<dbReference type="PROSITE" id="PS51198">
    <property type="entry name" value="UVRD_HELICASE_ATP_BIND"/>
    <property type="match status" value="1"/>
</dbReference>
<proteinExistence type="inferred from homology"/>
<evidence type="ECO:0000313" key="17">
    <source>
        <dbReference type="EMBL" id="SJZ62343.1"/>
    </source>
</evidence>
<dbReference type="InterPro" id="IPR038726">
    <property type="entry name" value="PDDEXK_AddAB-type"/>
</dbReference>
<evidence type="ECO:0000256" key="7">
    <source>
        <dbReference type="ARBA" id="ARBA00022840"/>
    </source>
</evidence>
<dbReference type="Pfam" id="PF13361">
    <property type="entry name" value="UvrD_C"/>
    <property type="match status" value="1"/>
</dbReference>
<evidence type="ECO:0000256" key="8">
    <source>
        <dbReference type="ARBA" id="ARBA00023125"/>
    </source>
</evidence>
<dbReference type="Pfam" id="PF00580">
    <property type="entry name" value="UvrD-helicase"/>
    <property type="match status" value="1"/>
</dbReference>
<feature type="binding site" evidence="14">
    <location>
        <begin position="40"/>
        <end position="47"/>
    </location>
    <ligand>
        <name>ATP</name>
        <dbReference type="ChEBI" id="CHEBI:30616"/>
    </ligand>
</feature>
<evidence type="ECO:0000256" key="6">
    <source>
        <dbReference type="ARBA" id="ARBA00022839"/>
    </source>
</evidence>
<evidence type="ECO:0000256" key="2">
    <source>
        <dbReference type="ARBA" id="ARBA00022741"/>
    </source>
</evidence>
<comment type="function">
    <text evidence="13">The heterodimer acts as both an ATP-dependent DNA helicase and an ATP-dependent, dual-direction single-stranded exonuclease. Recognizes the chi site generating a DNA molecule suitable for the initiation of homologous recombination. The AddA nuclease domain is required for chi fragment generation; this subunit has the helicase and 3' -&gt; 5' nuclease activities.</text>
</comment>
<keyword evidence="18" id="KW-1185">Reference proteome</keyword>
<dbReference type="InterPro" id="IPR011335">
    <property type="entry name" value="Restrct_endonuc-II-like"/>
</dbReference>
<dbReference type="InterPro" id="IPR027417">
    <property type="entry name" value="P-loop_NTPase"/>
</dbReference>
<dbReference type="GO" id="GO:0005524">
    <property type="term" value="F:ATP binding"/>
    <property type="evidence" value="ECO:0007669"/>
    <property type="project" value="UniProtKB-UniRule"/>
</dbReference>
<evidence type="ECO:0000256" key="5">
    <source>
        <dbReference type="ARBA" id="ARBA00022806"/>
    </source>
</evidence>
<gene>
    <name evidence="13" type="primary">addA</name>
    <name evidence="17" type="ORF">SAMN02745116_00956</name>
</gene>
<keyword evidence="4 13" id="KW-0378">Hydrolase</keyword>
<keyword evidence="3 13" id="KW-0227">DNA damage</keyword>
<feature type="domain" description="UvrD-like helicase ATP-binding" evidence="15">
    <location>
        <begin position="19"/>
        <end position="488"/>
    </location>
</feature>
<comment type="similarity">
    <text evidence="13">Belongs to the helicase family. AddA subfamily.</text>
</comment>
<dbReference type="AlphaFoldDB" id="A0A1T4M5T4"/>
<evidence type="ECO:0000256" key="1">
    <source>
        <dbReference type="ARBA" id="ARBA00022722"/>
    </source>
</evidence>
<dbReference type="EC" id="5.6.2.4" evidence="13"/>
<evidence type="ECO:0000256" key="9">
    <source>
        <dbReference type="ARBA" id="ARBA00023204"/>
    </source>
</evidence>
<dbReference type="PANTHER" id="PTHR11070">
    <property type="entry name" value="UVRD / RECB / PCRA DNA HELICASE FAMILY MEMBER"/>
    <property type="match status" value="1"/>
</dbReference>
<sequence length="1241" mass="143586">MIWKVGRRMINLPLKPENSRFTDAQWQSVWESGENLLISASAGSGKTTVLVERVIQKVLSGINVDELLIVTFTEAAASEMKERLENKLKETIEQELDGKKRAFLLHQLQLLPQAHISTLHAFCKRVIERFYYLIDLDPKFRLMSDETEKSLLKEQIFHVLREKMYEVDGVENESFYQLTENFSGDRNDEGLQSLVFSLMDFALSHPAPDEYLDSLVKGYEINGDFTESTLYQEILKPQLLDELFVAKRIAKELENLARSIEFDKMLEQSEEILLLLERLTQYLEQDNVEEIYLLGKESKFPRKISANSKAFKEQEDIVAPYGSYHARLKEVVDGIFKQKIFTTPPEVTAKVLGDAKEVVETLVVVTKSFMQEFQQEKFAKNALDFSDLEHLALKILRDDSGNPSEASLYYKEKFHEVMIDEYQDTNGIQEMIANFVSKENNRFMVGDVKQSIYMFRQADPTLFIEKYTNYGENNGGKRIVLAENFRSRSDVLDFTNLIFMQLMNRTLGQIEYDDAARLINGNTSFPENEQMKTEILIYETQKDEEQEVVEIEPTFDVESKNEGEITLVAMKIREMVENGFEIYDKDLKTNRLLEYKDIVLLAPTRKHNAEIQEMFARFDIPLVMNDVATYFKTTEIRMIMSLLSIIDNPYQDIPLASVLRSPIVNLNEEELARVRLNNKTGNFYEAVQDTKNIQKLEVFKKQLNAWRNLARSTSIHLLLWKIYEETAIIEIVSGMPNGHQREANLYALAERAEQYEQSSFKGLFQFVRFIERMRAKDEDLAETEMENLQNAVRVMTIHGSKGLEFPVVFLLDLSKKWNLQDIQGKTIFDGKLGVGIQYLDRKSRLKFTTLVFEAIKAYKKKKILAEEMRKLYVALTRAEQKLILVASYKDKETALKTWSQAGSEESEVLSETVRLKGKSVMDWIGMTLMRHKDADVWNNEFAVANVPTVKYHATNFEVTFMCQQDLLVPEVEKTSLTDTEEKKEKITPEIFQRAKERLNFHYRYQKSTNTAVYQSVSEIKQVFVDPDFPNLLEANVSENGELRANIRFGELAKPAFLEQRASSVSSREIGSATHLLLQTINLSQEISEQALEKQLELLVERKLIEKIVAERIDLTKILQFFETSFGQLLQENSENVKKEVPFSLLVHPSEVYEDYPDEIEDDLLIHGIIDGYFEGDEGLVLFDYKTDFIRTTQKEREIEKMKERYAGQLNLYAKALQLATGKQVVRKELILLSIGDVVQLP</sequence>
<dbReference type="GO" id="GO:0008408">
    <property type="term" value="F:3'-5' exonuclease activity"/>
    <property type="evidence" value="ECO:0007669"/>
    <property type="project" value="UniProtKB-UniRule"/>
</dbReference>
<dbReference type="InterPro" id="IPR014016">
    <property type="entry name" value="UvrD-like_ATP-bd"/>
</dbReference>
<keyword evidence="7 13" id="KW-0067">ATP-binding</keyword>
<dbReference type="EC" id="3.1.-.-" evidence="13"/>
<dbReference type="Gene3D" id="3.40.50.300">
    <property type="entry name" value="P-loop containing nucleotide triphosphate hydrolases"/>
    <property type="match status" value="4"/>
</dbReference>
<dbReference type="GO" id="GO:0033202">
    <property type="term" value="C:DNA helicase complex"/>
    <property type="evidence" value="ECO:0007669"/>
    <property type="project" value="TreeGrafter"/>
</dbReference>
<evidence type="ECO:0000256" key="11">
    <source>
        <dbReference type="ARBA" id="ARBA00034617"/>
    </source>
</evidence>
<dbReference type="GO" id="GO:0016887">
    <property type="term" value="F:ATP hydrolysis activity"/>
    <property type="evidence" value="ECO:0007669"/>
    <property type="project" value="RHEA"/>
</dbReference>
<dbReference type="Pfam" id="PF12705">
    <property type="entry name" value="PDDEXK_1"/>
    <property type="match status" value="1"/>
</dbReference>
<keyword evidence="8 13" id="KW-0238">DNA-binding</keyword>
<accession>A0A1T4M5T4</accession>
<dbReference type="InterPro" id="IPR014017">
    <property type="entry name" value="DNA_helicase_UvrD-like_C"/>
</dbReference>
<dbReference type="PROSITE" id="PS51217">
    <property type="entry name" value="UVRD_HELICASE_CTER"/>
    <property type="match status" value="1"/>
</dbReference>
<dbReference type="GO" id="GO:0005829">
    <property type="term" value="C:cytosol"/>
    <property type="evidence" value="ECO:0007669"/>
    <property type="project" value="TreeGrafter"/>
</dbReference>
<dbReference type="HAMAP" id="MF_01451">
    <property type="entry name" value="AddA"/>
    <property type="match status" value="1"/>
</dbReference>
<dbReference type="InterPro" id="IPR011604">
    <property type="entry name" value="PDDEXK-like_dom_sf"/>
</dbReference>
<evidence type="ECO:0000259" key="15">
    <source>
        <dbReference type="PROSITE" id="PS51198"/>
    </source>
</evidence>
<dbReference type="GO" id="GO:0043138">
    <property type="term" value="F:3'-5' DNA helicase activity"/>
    <property type="evidence" value="ECO:0007669"/>
    <property type="project" value="UniProtKB-UniRule"/>
</dbReference>
<dbReference type="PANTHER" id="PTHR11070:SF48">
    <property type="entry name" value="ATP-DEPENDENT HELICASE_NUCLEASE SUBUNIT A"/>
    <property type="match status" value="1"/>
</dbReference>
<dbReference type="EMBL" id="FUXI01000008">
    <property type="protein sequence ID" value="SJZ62343.1"/>
    <property type="molecule type" value="Genomic_DNA"/>
</dbReference>
<dbReference type="Gene3D" id="3.90.320.10">
    <property type="match status" value="1"/>
</dbReference>
<dbReference type="NCBIfam" id="TIGR02785">
    <property type="entry name" value="addA_Gpos"/>
    <property type="match status" value="1"/>
</dbReference>
<keyword evidence="1 13" id="KW-0540">Nuclease</keyword>
<keyword evidence="5 13" id="KW-0347">Helicase</keyword>